<evidence type="ECO:0000256" key="2">
    <source>
        <dbReference type="SAM" id="MobiDB-lite"/>
    </source>
</evidence>
<gene>
    <name evidence="3" type="ORF">Acr_23g0015560</name>
</gene>
<keyword evidence="4" id="KW-1185">Reference proteome</keyword>
<evidence type="ECO:0000256" key="1">
    <source>
        <dbReference type="ARBA" id="ARBA00009797"/>
    </source>
</evidence>
<dbReference type="PANTHER" id="PTHR14464:SF4">
    <property type="entry name" value="EXONUCLEASE V"/>
    <property type="match status" value="1"/>
</dbReference>
<reference evidence="3 4" key="1">
    <citation type="submission" date="2019-07" db="EMBL/GenBank/DDBJ databases">
        <title>De Novo Assembly of kiwifruit Actinidia rufa.</title>
        <authorList>
            <person name="Sugita-Konishi S."/>
            <person name="Sato K."/>
            <person name="Mori E."/>
            <person name="Abe Y."/>
            <person name="Kisaki G."/>
            <person name="Hamano K."/>
            <person name="Suezawa K."/>
            <person name="Otani M."/>
            <person name="Fukuda T."/>
            <person name="Manabe T."/>
            <person name="Gomi K."/>
            <person name="Tabuchi M."/>
            <person name="Akimitsu K."/>
            <person name="Kataoka I."/>
        </authorList>
    </citation>
    <scope>NUCLEOTIDE SEQUENCE [LARGE SCALE GENOMIC DNA]</scope>
    <source>
        <strain evidence="4">cv. Fuchu</strain>
    </source>
</reference>
<dbReference type="InterPro" id="IPR011604">
    <property type="entry name" value="PDDEXK-like_dom_sf"/>
</dbReference>
<evidence type="ECO:0000313" key="4">
    <source>
        <dbReference type="Proteomes" id="UP000585474"/>
    </source>
</evidence>
<comment type="similarity">
    <text evidence="1">Belongs to the EXO5 family.</text>
</comment>
<feature type="region of interest" description="Disordered" evidence="2">
    <location>
        <begin position="48"/>
        <end position="92"/>
    </location>
</feature>
<comment type="caution">
    <text evidence="3">The sequence shown here is derived from an EMBL/GenBank/DDBJ whole genome shotgun (WGS) entry which is preliminary data.</text>
</comment>
<evidence type="ECO:0008006" key="5">
    <source>
        <dbReference type="Google" id="ProtNLM"/>
    </source>
</evidence>
<dbReference type="EMBL" id="BJWL01000023">
    <property type="protein sequence ID" value="GFZ13171.1"/>
    <property type="molecule type" value="Genomic_DNA"/>
</dbReference>
<dbReference type="PANTHER" id="PTHR14464">
    <property type="entry name" value="EXONUCLEASE V"/>
    <property type="match status" value="1"/>
</dbReference>
<feature type="compositionally biased region" description="Polar residues" evidence="2">
    <location>
        <begin position="48"/>
        <end position="69"/>
    </location>
</feature>
<proteinExistence type="inferred from homology"/>
<dbReference type="AlphaFoldDB" id="A0A7J0GQW4"/>
<feature type="compositionally biased region" description="Polar residues" evidence="2">
    <location>
        <begin position="1"/>
        <end position="16"/>
    </location>
</feature>
<dbReference type="InterPro" id="IPR019190">
    <property type="entry name" value="EXOV"/>
</dbReference>
<accession>A0A7J0GQW4</accession>
<dbReference type="GO" id="GO:0005634">
    <property type="term" value="C:nucleus"/>
    <property type="evidence" value="ECO:0007669"/>
    <property type="project" value="TreeGrafter"/>
</dbReference>
<name>A0A7J0GQW4_9ERIC</name>
<protein>
    <recommendedName>
        <fullName evidence="5">Exonuclease V</fullName>
    </recommendedName>
</protein>
<dbReference type="GO" id="GO:0045145">
    <property type="term" value="F:single-stranded DNA 5'-3' DNA exonuclease activity"/>
    <property type="evidence" value="ECO:0007669"/>
    <property type="project" value="InterPro"/>
</dbReference>
<dbReference type="GO" id="GO:0036297">
    <property type="term" value="P:interstrand cross-link repair"/>
    <property type="evidence" value="ECO:0007669"/>
    <property type="project" value="TreeGrafter"/>
</dbReference>
<dbReference type="Proteomes" id="UP000585474">
    <property type="component" value="Unassembled WGS sequence"/>
</dbReference>
<dbReference type="Gene3D" id="3.90.320.10">
    <property type="match status" value="1"/>
</dbReference>
<dbReference type="OrthoDB" id="354769at2759"/>
<sequence length="396" mass="45289">MTRPPTQSPQTKPINNSSSSSSRETPKIPIEIVSDEEMALIEAALTASRSSLSPTQFQRSPRSVGSITRLSKRRLSTEPSSSGDIEDAGGDFRGTQKRNRVIESFLHRFRRKRGLYVTDITSTEWCEKQMEFSLLFGKPEISKAMKAGIARHTVLEEEVVKRVTIRLSTNEDVWALKFMNFMTGVNQLLFEGLTRELPLLGFVEGVWMVGVVDEIRMPVTETENNPTFVDTKTRQQATLPAEPQRRNGRLQLMCYKYLWDNLVADNFPFRLFFDYFSLNPHSVLSEEIVAHACKSGFPAETLDELARYFRNTCSILPPAHEQLLLRYELQEDHSLLGEDQFTYDSDWLTGKIQCSLEFWLGEREAKFAPDKERWKCGFCQYASVCPINADSISKHC</sequence>
<evidence type="ECO:0000313" key="3">
    <source>
        <dbReference type="EMBL" id="GFZ13171.1"/>
    </source>
</evidence>
<feature type="region of interest" description="Disordered" evidence="2">
    <location>
        <begin position="1"/>
        <end position="31"/>
    </location>
</feature>
<organism evidence="3 4">
    <name type="scientific">Actinidia rufa</name>
    <dbReference type="NCBI Taxonomy" id="165716"/>
    <lineage>
        <taxon>Eukaryota</taxon>
        <taxon>Viridiplantae</taxon>
        <taxon>Streptophyta</taxon>
        <taxon>Embryophyta</taxon>
        <taxon>Tracheophyta</taxon>
        <taxon>Spermatophyta</taxon>
        <taxon>Magnoliopsida</taxon>
        <taxon>eudicotyledons</taxon>
        <taxon>Gunneridae</taxon>
        <taxon>Pentapetalae</taxon>
        <taxon>asterids</taxon>
        <taxon>Ericales</taxon>
        <taxon>Actinidiaceae</taxon>
        <taxon>Actinidia</taxon>
    </lineage>
</organism>
<dbReference type="Pfam" id="PF09810">
    <property type="entry name" value="Exo5"/>
    <property type="match status" value="3"/>
</dbReference>